<feature type="transmembrane region" description="Helical" evidence="2">
    <location>
        <begin position="118"/>
        <end position="136"/>
    </location>
</feature>
<evidence type="ECO:0000256" key="2">
    <source>
        <dbReference type="SAM" id="Phobius"/>
    </source>
</evidence>
<feature type="transmembrane region" description="Helical" evidence="2">
    <location>
        <begin position="61"/>
        <end position="81"/>
    </location>
</feature>
<gene>
    <name evidence="3" type="ORF">METZ01_LOCUS157364</name>
</gene>
<dbReference type="EMBL" id="UINC01026663">
    <property type="protein sequence ID" value="SVB04510.1"/>
    <property type="molecule type" value="Genomic_DNA"/>
</dbReference>
<evidence type="ECO:0000256" key="1">
    <source>
        <dbReference type="SAM" id="MobiDB-lite"/>
    </source>
</evidence>
<keyword evidence="2" id="KW-0812">Transmembrane</keyword>
<keyword evidence="2" id="KW-0472">Membrane</keyword>
<sequence length="144" mass="16073">MRKRKERRRTEALGSRNNGKETKLTQPEKISERIQHSQEIEKPEYIKTSKPKTILAQIPRYAYLFGFFVLLSGIFSPLIIPNMSFDLVIGGTATLFLGLTGGILLFKATTSDNRQGIFIAVGLALIGISLVLIFQLQGTDALIY</sequence>
<feature type="region of interest" description="Disordered" evidence="1">
    <location>
        <begin position="1"/>
        <end position="30"/>
    </location>
</feature>
<dbReference type="AlphaFoldDB" id="A0A382ASJ2"/>
<keyword evidence="2" id="KW-1133">Transmembrane helix</keyword>
<reference evidence="3" key="1">
    <citation type="submission" date="2018-05" db="EMBL/GenBank/DDBJ databases">
        <authorList>
            <person name="Lanie J.A."/>
            <person name="Ng W.-L."/>
            <person name="Kazmierczak K.M."/>
            <person name="Andrzejewski T.M."/>
            <person name="Davidsen T.M."/>
            <person name="Wayne K.J."/>
            <person name="Tettelin H."/>
            <person name="Glass J.I."/>
            <person name="Rusch D."/>
            <person name="Podicherti R."/>
            <person name="Tsui H.-C.T."/>
            <person name="Winkler M.E."/>
        </authorList>
    </citation>
    <scope>NUCLEOTIDE SEQUENCE</scope>
</reference>
<protein>
    <submittedName>
        <fullName evidence="3">Uncharacterized protein</fullName>
    </submittedName>
</protein>
<organism evidence="3">
    <name type="scientific">marine metagenome</name>
    <dbReference type="NCBI Taxonomy" id="408172"/>
    <lineage>
        <taxon>unclassified sequences</taxon>
        <taxon>metagenomes</taxon>
        <taxon>ecological metagenomes</taxon>
    </lineage>
</organism>
<accession>A0A382ASJ2</accession>
<feature type="transmembrane region" description="Helical" evidence="2">
    <location>
        <begin position="87"/>
        <end position="106"/>
    </location>
</feature>
<evidence type="ECO:0000313" key="3">
    <source>
        <dbReference type="EMBL" id="SVB04510.1"/>
    </source>
</evidence>
<name>A0A382ASJ2_9ZZZZ</name>
<proteinExistence type="predicted"/>